<dbReference type="PANTHER" id="PTHR46211:SF14">
    <property type="entry name" value="GLYCEROPHOSPHODIESTER PHOSPHODIESTERASE"/>
    <property type="match status" value="1"/>
</dbReference>
<proteinExistence type="predicted"/>
<dbReference type="OrthoDB" id="384721at2"/>
<dbReference type="Gene3D" id="3.20.20.190">
    <property type="entry name" value="Phosphatidylinositol (PI) phosphodiesterase"/>
    <property type="match status" value="1"/>
</dbReference>
<dbReference type="CDD" id="cd08567">
    <property type="entry name" value="GDPD_SpGDE_like"/>
    <property type="match status" value="1"/>
</dbReference>
<dbReference type="InterPro" id="IPR017946">
    <property type="entry name" value="PLC-like_Pdiesterase_TIM-brl"/>
</dbReference>
<dbReference type="AlphaFoldDB" id="A0A4R9KBG2"/>
<sequence>MKQLVSLTLSSLILAFVLNCSSTPQKVDRMRVTLDLQGHRGARGLKPENTWPAFEEAMKYKMVTLELDTVLTKDKKIVIHHDSDTNPIICQNADGSNIEKKSLYLLTLSELQALDCGTKKNPSFPKQSPVPGTKLLSLEEFFQKVSEFEKQSKQKFNFNIETKFPDDGSAADVLVEEHTNLLISAIEKAKVVERATIQSFDMRTIPYVQQKNSKIRTSALFAPTYFQGFLMTIGLGNGYRDKILKTANEIKVNIISPYFLFVTPGFVQSAHSSKMEVIPWTVNESKEMRRLEECGVDGIISDYPDILESTFRK</sequence>
<organism evidence="2 3">
    <name type="scientific">Leptospira ognonensis</name>
    <dbReference type="NCBI Taxonomy" id="2484945"/>
    <lineage>
        <taxon>Bacteria</taxon>
        <taxon>Pseudomonadati</taxon>
        <taxon>Spirochaetota</taxon>
        <taxon>Spirochaetia</taxon>
        <taxon>Leptospirales</taxon>
        <taxon>Leptospiraceae</taxon>
        <taxon>Leptospira</taxon>
    </lineage>
</organism>
<accession>A0A4R9KBG2</accession>
<name>A0A4R9KBG2_9LEPT</name>
<dbReference type="Pfam" id="PF03009">
    <property type="entry name" value="GDPD"/>
    <property type="match status" value="1"/>
</dbReference>
<protein>
    <submittedName>
        <fullName evidence="2">Glycerophosphodiester phosphodiesterase</fullName>
    </submittedName>
</protein>
<dbReference type="InterPro" id="IPR030395">
    <property type="entry name" value="GP_PDE_dom"/>
</dbReference>
<feature type="domain" description="GP-PDE" evidence="1">
    <location>
        <begin position="34"/>
        <end position="311"/>
    </location>
</feature>
<comment type="caution">
    <text evidence="2">The sequence shown here is derived from an EMBL/GenBank/DDBJ whole genome shotgun (WGS) entry which is preliminary data.</text>
</comment>
<reference evidence="2" key="1">
    <citation type="journal article" date="2019" name="PLoS Negl. Trop. Dis.">
        <title>Revisiting the worldwide diversity of Leptospira species in the environment.</title>
        <authorList>
            <person name="Vincent A.T."/>
            <person name="Schiettekatte O."/>
            <person name="Bourhy P."/>
            <person name="Veyrier F.J."/>
            <person name="Picardeau M."/>
        </authorList>
    </citation>
    <scope>NUCLEOTIDE SEQUENCE [LARGE SCALE GENOMIC DNA]</scope>
    <source>
        <strain evidence="2">201702476</strain>
    </source>
</reference>
<evidence type="ECO:0000313" key="2">
    <source>
        <dbReference type="EMBL" id="TGL63109.1"/>
    </source>
</evidence>
<dbReference type="GO" id="GO:0006629">
    <property type="term" value="P:lipid metabolic process"/>
    <property type="evidence" value="ECO:0007669"/>
    <property type="project" value="InterPro"/>
</dbReference>
<dbReference type="GO" id="GO:0008081">
    <property type="term" value="F:phosphoric diester hydrolase activity"/>
    <property type="evidence" value="ECO:0007669"/>
    <property type="project" value="InterPro"/>
</dbReference>
<evidence type="ECO:0000313" key="3">
    <source>
        <dbReference type="Proteomes" id="UP000297693"/>
    </source>
</evidence>
<keyword evidence="3" id="KW-1185">Reference proteome</keyword>
<dbReference type="RefSeq" id="WP_135621529.1">
    <property type="nucleotide sequence ID" value="NZ_RQGD01000005.1"/>
</dbReference>
<dbReference type="PROSITE" id="PS51704">
    <property type="entry name" value="GP_PDE"/>
    <property type="match status" value="1"/>
</dbReference>
<gene>
    <name evidence="2" type="ORF">EHQ58_01270</name>
</gene>
<evidence type="ECO:0000259" key="1">
    <source>
        <dbReference type="PROSITE" id="PS51704"/>
    </source>
</evidence>
<dbReference type="EMBL" id="RQGD01000005">
    <property type="protein sequence ID" value="TGL63109.1"/>
    <property type="molecule type" value="Genomic_DNA"/>
</dbReference>
<dbReference type="PANTHER" id="PTHR46211">
    <property type="entry name" value="GLYCEROPHOSPHORYL DIESTER PHOSPHODIESTERASE"/>
    <property type="match status" value="1"/>
</dbReference>
<dbReference type="Proteomes" id="UP000297693">
    <property type="component" value="Unassembled WGS sequence"/>
</dbReference>
<dbReference type="SUPFAM" id="SSF51695">
    <property type="entry name" value="PLC-like phosphodiesterases"/>
    <property type="match status" value="1"/>
</dbReference>